<keyword evidence="2" id="KW-1185">Reference proteome</keyword>
<accession>A0AAV6ZAW7</accession>
<gene>
    <name evidence="1" type="ORF">GDO81_024144</name>
</gene>
<evidence type="ECO:0000313" key="2">
    <source>
        <dbReference type="Proteomes" id="UP000824782"/>
    </source>
</evidence>
<dbReference type="Proteomes" id="UP000824782">
    <property type="component" value="Unassembled WGS sequence"/>
</dbReference>
<proteinExistence type="predicted"/>
<protein>
    <submittedName>
        <fullName evidence="1">Uncharacterized protein</fullName>
    </submittedName>
</protein>
<dbReference type="EMBL" id="WNYA01003107">
    <property type="protein sequence ID" value="KAG8543636.1"/>
    <property type="molecule type" value="Genomic_DNA"/>
</dbReference>
<reference evidence="1" key="1">
    <citation type="thesis" date="2020" institute="ProQuest LLC" country="789 East Eisenhower Parkway, Ann Arbor, MI, USA">
        <title>Comparative Genomics and Chromosome Evolution.</title>
        <authorList>
            <person name="Mudd A.B."/>
        </authorList>
    </citation>
    <scope>NUCLEOTIDE SEQUENCE</scope>
    <source>
        <strain evidence="1">237g6f4</strain>
        <tissue evidence="1">Blood</tissue>
    </source>
</reference>
<dbReference type="AlphaFoldDB" id="A0AAV6ZAW7"/>
<name>A0AAV6ZAW7_ENGPU</name>
<comment type="caution">
    <text evidence="1">The sequence shown here is derived from an EMBL/GenBank/DDBJ whole genome shotgun (WGS) entry which is preliminary data.</text>
</comment>
<organism evidence="1 2">
    <name type="scientific">Engystomops pustulosus</name>
    <name type="common">Tungara frog</name>
    <name type="synonym">Physalaemus pustulosus</name>
    <dbReference type="NCBI Taxonomy" id="76066"/>
    <lineage>
        <taxon>Eukaryota</taxon>
        <taxon>Metazoa</taxon>
        <taxon>Chordata</taxon>
        <taxon>Craniata</taxon>
        <taxon>Vertebrata</taxon>
        <taxon>Euteleostomi</taxon>
        <taxon>Amphibia</taxon>
        <taxon>Batrachia</taxon>
        <taxon>Anura</taxon>
        <taxon>Neobatrachia</taxon>
        <taxon>Hyloidea</taxon>
        <taxon>Leptodactylidae</taxon>
        <taxon>Leiuperinae</taxon>
        <taxon>Engystomops</taxon>
    </lineage>
</organism>
<evidence type="ECO:0000313" key="1">
    <source>
        <dbReference type="EMBL" id="KAG8543636.1"/>
    </source>
</evidence>
<sequence>MDVMCVSGGACGLLHGCNVAASGPGVHVAYDMDVEQMQTLVVPLPLLERSRCYWTWKCSPDWEPLRTSGVSTITGT</sequence>